<dbReference type="InParanoid" id="K7LTC9"/>
<reference evidence="1" key="3">
    <citation type="submission" date="2018-07" db="EMBL/GenBank/DDBJ databases">
        <title>WGS assembly of Glycine max.</title>
        <authorList>
            <person name="Schmutz J."/>
            <person name="Cannon S."/>
            <person name="Schlueter J."/>
            <person name="Ma J."/>
            <person name="Mitros T."/>
            <person name="Nelson W."/>
            <person name="Hyten D."/>
            <person name="Song Q."/>
            <person name="Thelen J."/>
            <person name="Cheng J."/>
            <person name="Xu D."/>
            <person name="Hellsten U."/>
            <person name="May G."/>
            <person name="Yu Y."/>
            <person name="Sakurai T."/>
            <person name="Umezawa T."/>
            <person name="Bhattacharyya M."/>
            <person name="Sandhu D."/>
            <person name="Valliyodan B."/>
            <person name="Lindquist E."/>
            <person name="Peto M."/>
            <person name="Grant D."/>
            <person name="Shu S."/>
            <person name="Goodstein D."/>
            <person name="Barry K."/>
            <person name="Futrell-Griggs M."/>
            <person name="Abernathy B."/>
            <person name="Du J."/>
            <person name="Tian Z."/>
            <person name="Zhu L."/>
            <person name="Gill N."/>
            <person name="Joshi T."/>
            <person name="Libault M."/>
            <person name="Sethuraman A."/>
            <person name="Zhang X."/>
            <person name="Shinozaki K."/>
            <person name="Nguyen H."/>
            <person name="Wing R."/>
            <person name="Cregan P."/>
            <person name="Specht J."/>
            <person name="Grimwood J."/>
            <person name="Rokhsar D."/>
            <person name="Stacey G."/>
            <person name="Shoemaker R."/>
            <person name="Jackson S."/>
        </authorList>
    </citation>
    <scope>NUCLEOTIDE SEQUENCE</scope>
    <source>
        <tissue evidence="1">Callus</tissue>
    </source>
</reference>
<dbReference type="EMBL" id="CM000845">
    <property type="protein sequence ID" value="KRH24834.1"/>
    <property type="molecule type" value="Genomic_DNA"/>
</dbReference>
<gene>
    <name evidence="1" type="ORF">GLYMA_12G065500</name>
</gene>
<evidence type="ECO:0000313" key="2">
    <source>
        <dbReference type="EnsemblPlants" id="KRH24834"/>
    </source>
</evidence>
<reference evidence="2" key="2">
    <citation type="submission" date="2018-02" db="UniProtKB">
        <authorList>
            <consortium name="EnsemblPlants"/>
        </authorList>
    </citation>
    <scope>IDENTIFICATION</scope>
    <source>
        <strain evidence="2">Williams 82</strain>
    </source>
</reference>
<dbReference type="Gramene" id="KRH24834">
    <property type="protein sequence ID" value="KRH24834"/>
    <property type="gene ID" value="GLYMA_12G065500"/>
</dbReference>
<dbReference type="EnsemblPlants" id="KRH24834">
    <property type="protein sequence ID" value="KRH24834"/>
    <property type="gene ID" value="GLYMA_12G065500"/>
</dbReference>
<evidence type="ECO:0000313" key="3">
    <source>
        <dbReference type="Proteomes" id="UP000008827"/>
    </source>
</evidence>
<reference evidence="1 2" key="1">
    <citation type="journal article" date="2010" name="Nature">
        <title>Genome sequence of the palaeopolyploid soybean.</title>
        <authorList>
            <person name="Schmutz J."/>
            <person name="Cannon S.B."/>
            <person name="Schlueter J."/>
            <person name="Ma J."/>
            <person name="Mitros T."/>
            <person name="Nelson W."/>
            <person name="Hyten D.L."/>
            <person name="Song Q."/>
            <person name="Thelen J.J."/>
            <person name="Cheng J."/>
            <person name="Xu D."/>
            <person name="Hellsten U."/>
            <person name="May G.D."/>
            <person name="Yu Y."/>
            <person name="Sakurai T."/>
            <person name="Umezawa T."/>
            <person name="Bhattacharyya M.K."/>
            <person name="Sandhu D."/>
            <person name="Valliyodan B."/>
            <person name="Lindquist E."/>
            <person name="Peto M."/>
            <person name="Grant D."/>
            <person name="Shu S."/>
            <person name="Goodstein D."/>
            <person name="Barry K."/>
            <person name="Futrell-Griggs M."/>
            <person name="Abernathy B."/>
            <person name="Du J."/>
            <person name="Tian Z."/>
            <person name="Zhu L."/>
            <person name="Gill N."/>
            <person name="Joshi T."/>
            <person name="Libault M."/>
            <person name="Sethuraman A."/>
            <person name="Zhang X.-C."/>
            <person name="Shinozaki K."/>
            <person name="Nguyen H.T."/>
            <person name="Wing R.A."/>
            <person name="Cregan P."/>
            <person name="Specht J."/>
            <person name="Grimwood J."/>
            <person name="Rokhsar D."/>
            <person name="Stacey G."/>
            <person name="Shoemaker R.C."/>
            <person name="Jackson S.A."/>
        </authorList>
    </citation>
    <scope>NUCLEOTIDE SEQUENCE [LARGE SCALE GENOMIC DNA]</scope>
    <source>
        <strain evidence="2">cv. Williams 82</strain>
        <tissue evidence="1">Callus</tissue>
    </source>
</reference>
<protein>
    <submittedName>
        <fullName evidence="1 2">Uncharacterized protein</fullName>
    </submittedName>
</protein>
<dbReference type="Proteomes" id="UP000008827">
    <property type="component" value="Chromosome 12"/>
</dbReference>
<proteinExistence type="predicted"/>
<organism evidence="1">
    <name type="scientific">Glycine max</name>
    <name type="common">Soybean</name>
    <name type="synonym">Glycine hispida</name>
    <dbReference type="NCBI Taxonomy" id="3847"/>
    <lineage>
        <taxon>Eukaryota</taxon>
        <taxon>Viridiplantae</taxon>
        <taxon>Streptophyta</taxon>
        <taxon>Embryophyta</taxon>
        <taxon>Tracheophyta</taxon>
        <taxon>Spermatophyta</taxon>
        <taxon>Magnoliopsida</taxon>
        <taxon>eudicotyledons</taxon>
        <taxon>Gunneridae</taxon>
        <taxon>Pentapetalae</taxon>
        <taxon>rosids</taxon>
        <taxon>fabids</taxon>
        <taxon>Fabales</taxon>
        <taxon>Fabaceae</taxon>
        <taxon>Papilionoideae</taxon>
        <taxon>50 kb inversion clade</taxon>
        <taxon>NPAAA clade</taxon>
        <taxon>indigoferoid/millettioid clade</taxon>
        <taxon>Phaseoleae</taxon>
        <taxon>Glycine</taxon>
        <taxon>Glycine subgen. Soja</taxon>
    </lineage>
</organism>
<sequence>MGQQVNALSICLEDPLSMSPPTSPIPKRKIPSLPLYNLENVHSLVLSLSNHLFILYNYLARCVVLIAIQDANSDGN</sequence>
<accession>K7LTC9</accession>
<dbReference type="AlphaFoldDB" id="K7LTC9"/>
<dbReference type="PaxDb" id="3847-GLYMA12G07061.1"/>
<keyword evidence="3" id="KW-1185">Reference proteome</keyword>
<name>K7LTC9_SOYBN</name>
<dbReference type="HOGENOM" id="CLU_2659395_0_0_1"/>
<evidence type="ECO:0000313" key="1">
    <source>
        <dbReference type="EMBL" id="KRH24834.1"/>
    </source>
</evidence>